<name>A0A0S2DDX1_LYSEN</name>
<sequence>MSHATLAPATSVQRKRAGALISSLRGAALATVLLFSAGAQADPAVAAQILQTIRYERQVFDVQMQQVNWYLDHDPSRAQTALIMARVEAVKIDAKLKRLVQENLASRDAGQYNDLQALERAIEYGRTASQRIKFVEVYLQTLEIERPPSAFTRQMLNTQILLFNMSMQQLEQAMAQA</sequence>
<dbReference type="AlphaFoldDB" id="A0A0S2DDX1"/>
<organism evidence="1 2">
    <name type="scientific">Lysobacter enzymogenes</name>
    <dbReference type="NCBI Taxonomy" id="69"/>
    <lineage>
        <taxon>Bacteria</taxon>
        <taxon>Pseudomonadati</taxon>
        <taxon>Pseudomonadota</taxon>
        <taxon>Gammaproteobacteria</taxon>
        <taxon>Lysobacterales</taxon>
        <taxon>Lysobacteraceae</taxon>
        <taxon>Lysobacter</taxon>
    </lineage>
</organism>
<dbReference type="Proteomes" id="UP000061569">
    <property type="component" value="Chromosome"/>
</dbReference>
<gene>
    <name evidence="1" type="ORF">GLE_1315</name>
</gene>
<accession>A0A0S2DDX1</accession>
<evidence type="ECO:0000313" key="1">
    <source>
        <dbReference type="EMBL" id="ALN56672.1"/>
    </source>
</evidence>
<proteinExistence type="predicted"/>
<reference evidence="1 2" key="1">
    <citation type="submission" date="2015-11" db="EMBL/GenBank/DDBJ databases">
        <title>Genome sequences of Lysobacter enzymogenes strain C3 and Lysobacter antibioticus ATCC 29479.</title>
        <authorList>
            <person name="Kobayashi D.Y."/>
        </authorList>
    </citation>
    <scope>NUCLEOTIDE SEQUENCE [LARGE SCALE GENOMIC DNA]</scope>
    <source>
        <strain evidence="1 2">C3</strain>
    </source>
</reference>
<dbReference type="OrthoDB" id="9946516at2"/>
<evidence type="ECO:0000313" key="2">
    <source>
        <dbReference type="Proteomes" id="UP000061569"/>
    </source>
</evidence>
<dbReference type="EMBL" id="CP013140">
    <property type="protein sequence ID" value="ALN56672.1"/>
    <property type="molecule type" value="Genomic_DNA"/>
</dbReference>
<protein>
    <submittedName>
        <fullName evidence="1">Uncharacterized protein</fullName>
    </submittedName>
</protein>
<dbReference type="KEGG" id="lez:GLE_1315"/>
<dbReference type="PATRIC" id="fig|69.6.peg.1299"/>